<dbReference type="AlphaFoldDB" id="A0AAE6MM17"/>
<reference evidence="3 4" key="1">
    <citation type="submission" date="2019-08" db="EMBL/GenBank/DDBJ databases">
        <title>Comparative genome analysis confer to the adaptation heavy metal polluted environment.</title>
        <authorList>
            <person name="Li Y."/>
        </authorList>
    </citation>
    <scope>NUCLEOTIDE SEQUENCE [LARGE SCALE GENOMIC DNA]</scope>
    <source>
        <strain evidence="3 4">P2</strain>
    </source>
</reference>
<dbReference type="EMBL" id="CP043451">
    <property type="protein sequence ID" value="QEM08331.1"/>
    <property type="molecule type" value="Genomic_DNA"/>
</dbReference>
<dbReference type="InterPro" id="IPR008928">
    <property type="entry name" value="6-hairpin_glycosidase_sf"/>
</dbReference>
<evidence type="ECO:0000313" key="4">
    <source>
        <dbReference type="Proteomes" id="UP000250557"/>
    </source>
</evidence>
<feature type="domain" description="Non-reducing end beta-L-arabinofuranosidase-like GH127 middle" evidence="2">
    <location>
        <begin position="417"/>
        <end position="513"/>
    </location>
</feature>
<evidence type="ECO:0000259" key="2">
    <source>
        <dbReference type="Pfam" id="PF20736"/>
    </source>
</evidence>
<proteinExistence type="predicted"/>
<gene>
    <name evidence="3" type="ORF">DIU31_019425</name>
</gene>
<sequence length="671" mass="75702">MICAGFATVDAQGVKATTVATVDNKGANAFYVNNRAPLQRQYFTKLPTGSIEAGGWLKKMMELQRDGLTGNLGEISVWLSKTNNAWLNKEGKGEYGWEELPYWLKGYADIAYTLKDKKMIAETKFWIDAVLNNQRDNGDFGPAVEHNGNRDLWTNMPMLWCLQSYYEYTKDPRVIPFMTKYFKYELATPDNKFLEDYWENSRGGDNMLSVYWLYNRTGDKFLLDLATKLDKNTADWRQANNLPNWHNVNVAQCFREPATYYLQSHDKKDLDATYNDFKLIRDIYGQVPGGMFGADENARKGYDDPRQAVETCGLVEQMTSDQMLLGNTGDRFWAENCEDVAFNTFPAAFMPDYRALRYLTAPNMVVSDGKNHHPGIANEGPFLMMNPFGSRCCQHNHAAGWVYYAENSWMATPDNGVAALLYTEGKVNAKVGNGTAVSIAETSHYPFQDQINFTVTTPKAVDFPLYLRIPEWCKGASVKVNGVAVDVNTSTGDYIRLTKNWKNGDKVTLQLPMQLKVKEWAKNKNSVSVSYGPLTYSLKIEEQYTKGDNLKDAQGDSHWQQGADPQKWPSYNIYAASPWNYGLLIDEQHPEKSIEVIHRAWPKDNNPFSNANAPIELKAKGKQLPGWKIDETGLCGVLPQSPVKTAEPAKELTLVPMGGARLRISAFPVAE</sequence>
<feature type="domain" description="Non-reducing end beta-L-arabinofuranosidase-like GH127 catalytic" evidence="1">
    <location>
        <begin position="100"/>
        <end position="405"/>
    </location>
</feature>
<name>A0AAE6MM17_9SPHI</name>
<dbReference type="Pfam" id="PF07944">
    <property type="entry name" value="Beta-AFase-like_GH127_cat"/>
    <property type="match status" value="1"/>
</dbReference>
<dbReference type="PANTHER" id="PTHR31151">
    <property type="entry name" value="PROLINE-TRNA LIGASE (DUF1680)"/>
    <property type="match status" value="1"/>
</dbReference>
<evidence type="ECO:0000313" key="3">
    <source>
        <dbReference type="EMBL" id="QEM08331.1"/>
    </source>
</evidence>
<dbReference type="PANTHER" id="PTHR31151:SF0">
    <property type="entry name" value="PROLINE-TRNA LIGASE (DUF1680)"/>
    <property type="match status" value="1"/>
</dbReference>
<organism evidence="3 4">
    <name type="scientific">Mucilaginibacter rubeus</name>
    <dbReference type="NCBI Taxonomy" id="2027860"/>
    <lineage>
        <taxon>Bacteria</taxon>
        <taxon>Pseudomonadati</taxon>
        <taxon>Bacteroidota</taxon>
        <taxon>Sphingobacteriia</taxon>
        <taxon>Sphingobacteriales</taxon>
        <taxon>Sphingobacteriaceae</taxon>
        <taxon>Mucilaginibacter</taxon>
    </lineage>
</organism>
<dbReference type="InterPro" id="IPR049046">
    <property type="entry name" value="Beta-AFase-like_GH127_middle"/>
</dbReference>
<evidence type="ECO:0000259" key="1">
    <source>
        <dbReference type="Pfam" id="PF07944"/>
    </source>
</evidence>
<protein>
    <recommendedName>
        <fullName evidence="5">Glycoside hydrolase family 127 protein</fullName>
    </recommendedName>
</protein>
<dbReference type="Proteomes" id="UP000250557">
    <property type="component" value="Chromosome"/>
</dbReference>
<accession>A0AAE6MM17</accession>
<dbReference type="Pfam" id="PF20736">
    <property type="entry name" value="Glyco_hydro127M"/>
    <property type="match status" value="1"/>
</dbReference>
<dbReference type="InterPro" id="IPR012878">
    <property type="entry name" value="Beta-AFase-like_GH127_cat"/>
</dbReference>
<dbReference type="SUPFAM" id="SSF48208">
    <property type="entry name" value="Six-hairpin glycosidases"/>
    <property type="match status" value="1"/>
</dbReference>
<dbReference type="GO" id="GO:0005975">
    <property type="term" value="P:carbohydrate metabolic process"/>
    <property type="evidence" value="ECO:0007669"/>
    <property type="project" value="InterPro"/>
</dbReference>
<evidence type="ECO:0008006" key="5">
    <source>
        <dbReference type="Google" id="ProtNLM"/>
    </source>
</evidence>